<protein>
    <submittedName>
        <fullName evidence="1">Uncharacterized protein</fullName>
    </submittedName>
</protein>
<proteinExistence type="predicted"/>
<reference evidence="1 2" key="1">
    <citation type="submission" date="2018-07" db="EMBL/GenBank/DDBJ databases">
        <title>Section-level genome sequencing of Aspergillus section Nigri to investigate inter- and intra-species variation.</title>
        <authorList>
            <consortium name="DOE Joint Genome Institute"/>
            <person name="Vesth T.C."/>
            <person name="Nybo J.L."/>
            <person name="Theobald S."/>
            <person name="Frisvad J.C."/>
            <person name="Larsen T.O."/>
            <person name="Nielsen K.F."/>
            <person name="Hoof J.B."/>
            <person name="Brandl J."/>
            <person name="Salamov A."/>
            <person name="Riley R."/>
            <person name="Gladden J.M."/>
            <person name="Phatale P."/>
            <person name="Nielsen M.T."/>
            <person name="Lyhne E.K."/>
            <person name="Kogle M.E."/>
            <person name="Strasser K."/>
            <person name="McDonnell E."/>
            <person name="Barry K."/>
            <person name="Clum A."/>
            <person name="Chen C."/>
            <person name="Nolan M."/>
            <person name="Sandor L."/>
            <person name="Kuo A."/>
            <person name="Lipzen A."/>
            <person name="Hainaut M."/>
            <person name="Drula E."/>
            <person name="Tsang A."/>
            <person name="Magnuson J.K."/>
            <person name="Henrissat B."/>
            <person name="Wiebenga A."/>
            <person name="Simmons B.A."/>
            <person name="Makela M.R."/>
            <person name="De vries R.P."/>
            <person name="Grigoriev I.V."/>
            <person name="Mortensen U.H."/>
            <person name="Baker S.E."/>
            <person name="Andersen M.R."/>
        </authorList>
    </citation>
    <scope>NUCLEOTIDE SEQUENCE [LARGE SCALE GENOMIC DNA]</scope>
    <source>
        <strain evidence="1 2">ATCC 13157</strain>
    </source>
</reference>
<dbReference type="EMBL" id="KZ851853">
    <property type="protein sequence ID" value="RDK42301.1"/>
    <property type="molecule type" value="Genomic_DNA"/>
</dbReference>
<keyword evidence="2" id="KW-1185">Reference proteome</keyword>
<dbReference type="Proteomes" id="UP000254937">
    <property type="component" value="Unassembled WGS sequence"/>
</dbReference>
<name>A0A370PJB7_ASPPH</name>
<accession>A0A370PJB7</accession>
<gene>
    <name evidence="1" type="ORF">M752DRAFT_15070</name>
</gene>
<evidence type="ECO:0000313" key="2">
    <source>
        <dbReference type="Proteomes" id="UP000254937"/>
    </source>
</evidence>
<sequence length="169" mass="18468">MTNLPHMTTADQADPTRTPLGTLCSPHAASHNLSSETFFRPCPSNIQVRTLEECLPSIGSSPAALQFTPILTQSIMLNAGSLASLGLPAQWYSLTSGRPTQLQKGQSWKTWMENSVSVSSFRDSAWSFSPVFRIILYPLSSGFLHCSRTTAGLVYTGDMRAWGELRATQ</sequence>
<dbReference type="AlphaFoldDB" id="A0A370PJB7"/>
<organism evidence="1 2">
    <name type="scientific">Aspergillus phoenicis ATCC 13157</name>
    <dbReference type="NCBI Taxonomy" id="1353007"/>
    <lineage>
        <taxon>Eukaryota</taxon>
        <taxon>Fungi</taxon>
        <taxon>Dikarya</taxon>
        <taxon>Ascomycota</taxon>
        <taxon>Pezizomycotina</taxon>
        <taxon>Eurotiomycetes</taxon>
        <taxon>Eurotiomycetidae</taxon>
        <taxon>Eurotiales</taxon>
        <taxon>Aspergillaceae</taxon>
        <taxon>Aspergillus</taxon>
    </lineage>
</organism>
<evidence type="ECO:0000313" key="1">
    <source>
        <dbReference type="EMBL" id="RDK42301.1"/>
    </source>
</evidence>